<feature type="binding site" evidence="7">
    <location>
        <position position="58"/>
    </location>
    <ligand>
        <name>NADP(+)</name>
        <dbReference type="ChEBI" id="CHEBI:58349"/>
    </ligand>
</feature>
<evidence type="ECO:0000256" key="4">
    <source>
        <dbReference type="ARBA" id="ARBA00022857"/>
    </source>
</evidence>
<dbReference type="Proteomes" id="UP000032360">
    <property type="component" value="Unassembled WGS sequence"/>
</dbReference>
<accession>A0A0D8HEY2</accession>
<comment type="catalytic activity">
    <reaction evidence="7">
        <text>D-glucose 6-phosphate + NADP(+) = 6-phospho-D-glucono-1,5-lactone + NADPH + H(+)</text>
        <dbReference type="Rhea" id="RHEA:15841"/>
        <dbReference type="ChEBI" id="CHEBI:15378"/>
        <dbReference type="ChEBI" id="CHEBI:57783"/>
        <dbReference type="ChEBI" id="CHEBI:57955"/>
        <dbReference type="ChEBI" id="CHEBI:58349"/>
        <dbReference type="ChEBI" id="CHEBI:61548"/>
        <dbReference type="EC" id="1.1.1.49"/>
    </reaction>
</comment>
<dbReference type="HAMAP" id="MF_00966">
    <property type="entry name" value="G6PD"/>
    <property type="match status" value="1"/>
</dbReference>
<organism evidence="10 11">
    <name type="scientific">Acidithrix ferrooxidans</name>
    <dbReference type="NCBI Taxonomy" id="1280514"/>
    <lineage>
        <taxon>Bacteria</taxon>
        <taxon>Bacillati</taxon>
        <taxon>Actinomycetota</taxon>
        <taxon>Acidimicrobiia</taxon>
        <taxon>Acidimicrobiales</taxon>
        <taxon>Acidimicrobiaceae</taxon>
        <taxon>Acidithrix</taxon>
    </lineage>
</organism>
<dbReference type="UniPathway" id="UPA00115">
    <property type="reaction ID" value="UER00408"/>
</dbReference>
<dbReference type="NCBIfam" id="TIGR00871">
    <property type="entry name" value="zwf"/>
    <property type="match status" value="1"/>
</dbReference>
<feature type="binding site" evidence="7">
    <location>
        <position position="239"/>
    </location>
    <ligand>
        <name>substrate</name>
    </ligand>
</feature>
<dbReference type="NCBIfam" id="NF009492">
    <property type="entry name" value="PRK12853.1-3"/>
    <property type="match status" value="1"/>
</dbReference>
<reference evidence="10 11" key="1">
    <citation type="submission" date="2015-01" db="EMBL/GenBank/DDBJ databases">
        <title>Draft genome of the acidophilic iron oxidizer Acidithrix ferrooxidans strain Py-F3.</title>
        <authorList>
            <person name="Poehlein A."/>
            <person name="Eisen S."/>
            <person name="Schloemann M."/>
            <person name="Johnson B.D."/>
            <person name="Daniel R."/>
            <person name="Muehling M."/>
        </authorList>
    </citation>
    <scope>NUCLEOTIDE SEQUENCE [LARGE SCALE GENOMIC DNA]</scope>
    <source>
        <strain evidence="10 11">Py-F3</strain>
    </source>
</reference>
<comment type="caution">
    <text evidence="10">The sequence shown here is derived from an EMBL/GenBank/DDBJ whole genome shotgun (WGS) entry which is preliminary data.</text>
</comment>
<dbReference type="PANTHER" id="PTHR23429">
    <property type="entry name" value="GLUCOSE-6-PHOSPHATE 1-DEHYDROGENASE G6PD"/>
    <property type="match status" value="1"/>
</dbReference>
<comment type="function">
    <text evidence="7">Catalyzes the oxidation of glucose 6-phosphate to 6-phosphogluconolactone.</text>
</comment>
<feature type="binding site" evidence="7">
    <location>
        <position position="220"/>
    </location>
    <ligand>
        <name>substrate</name>
    </ligand>
</feature>
<dbReference type="InterPro" id="IPR036291">
    <property type="entry name" value="NAD(P)-bd_dom_sf"/>
</dbReference>
<evidence type="ECO:0000313" key="10">
    <source>
        <dbReference type="EMBL" id="KJF16342.1"/>
    </source>
</evidence>
<feature type="active site" description="Proton acceptor" evidence="7">
    <location>
        <position position="244"/>
    </location>
</feature>
<evidence type="ECO:0000259" key="8">
    <source>
        <dbReference type="Pfam" id="PF00479"/>
    </source>
</evidence>
<dbReference type="GO" id="GO:0050661">
    <property type="term" value="F:NADP binding"/>
    <property type="evidence" value="ECO:0007669"/>
    <property type="project" value="UniProtKB-UniRule"/>
</dbReference>
<evidence type="ECO:0000256" key="6">
    <source>
        <dbReference type="ARBA" id="ARBA00023277"/>
    </source>
</evidence>
<dbReference type="PATRIC" id="fig|1280514.3.peg.3662"/>
<dbReference type="Gene3D" id="3.30.360.10">
    <property type="entry name" value="Dihydrodipicolinate Reductase, domain 2"/>
    <property type="match status" value="1"/>
</dbReference>
<dbReference type="InterPro" id="IPR019796">
    <property type="entry name" value="G6P_DH_AS"/>
</dbReference>
<feature type="binding site" evidence="7">
    <location>
        <position position="182"/>
    </location>
    <ligand>
        <name>substrate</name>
    </ligand>
</feature>
<dbReference type="SUPFAM" id="SSF55347">
    <property type="entry name" value="Glyceraldehyde-3-phosphate dehydrogenase-like, C-terminal domain"/>
    <property type="match status" value="1"/>
</dbReference>
<proteinExistence type="inferred from homology"/>
<dbReference type="GO" id="GO:0006006">
    <property type="term" value="P:glucose metabolic process"/>
    <property type="evidence" value="ECO:0007669"/>
    <property type="project" value="UniProtKB-KW"/>
</dbReference>
<keyword evidence="5 7" id="KW-0560">Oxidoreductase</keyword>
<comment type="caution">
    <text evidence="7">Lacks conserved residue(s) required for the propagation of feature annotation.</text>
</comment>
<feature type="domain" description="Glucose-6-phosphate dehydrogenase NAD-binding" evidence="8">
    <location>
        <begin position="23"/>
        <end position="191"/>
    </location>
</feature>
<protein>
    <recommendedName>
        <fullName evidence="7">Glucose-6-phosphate 1-dehydrogenase</fullName>
        <shortName evidence="7">G6PD</shortName>
        <ecNumber evidence="7">1.1.1.49</ecNumber>
    </recommendedName>
</protein>
<keyword evidence="3 7" id="KW-0313">Glucose metabolism</keyword>
<comment type="similarity">
    <text evidence="2 7">Belongs to the glucose-6-phosphate dehydrogenase family.</text>
</comment>
<dbReference type="GO" id="GO:0009051">
    <property type="term" value="P:pentose-phosphate shunt, oxidative branch"/>
    <property type="evidence" value="ECO:0007669"/>
    <property type="project" value="TreeGrafter"/>
</dbReference>
<feature type="binding site" evidence="7">
    <location>
        <position position="152"/>
    </location>
    <ligand>
        <name>NADP(+)</name>
        <dbReference type="ChEBI" id="CHEBI:58349"/>
    </ligand>
</feature>
<keyword evidence="6 7" id="KW-0119">Carbohydrate metabolism</keyword>
<sequence length="474" mass="53697">MRVRWFVEEMMSKKKRAKSDALVLFGASGDLAQKKLLPACYRLARNGLLPAQVIGVAATEWTDGEFRDYAISSIKLAGEDIEMDVLDEMCSTLSYVSGNYLDPSIYQKLEQKLGRNHRPIFYLAVPPDMFEIVVDGLAAQGITRSARLVIEKPFGRDTESAIDLNTHLHRHFSEDSIYRIDHFLGKEPVQNLLVFRFANSILEPIWNRNFISSVQITMAEDFGIENRGSFYDRIGATRDVVQNHLLQLVALLALEPPASSDPDALRDEKLKVLKAMRVPSRDDFVRGQYEGYRNEVGVDPMSHTETFVAMRTVIDNWRWAGVPFLIRTGKYLNTTTTEAVVRFKEPPSRLFGELSSKSMLPNELRFELKPSERITLRLHVKQPGSDLIPMPVDLEVADPEASAGNSEAYEILLHDAIRGDLSRFARQDAVIEAWRIVEPIITDPPECQIYYRGSNGPESSFRLVENLGGWSMWG</sequence>
<dbReference type="Pfam" id="PF02781">
    <property type="entry name" value="G6PD_C"/>
    <property type="match status" value="1"/>
</dbReference>
<evidence type="ECO:0000256" key="2">
    <source>
        <dbReference type="ARBA" id="ARBA00009975"/>
    </source>
</evidence>
<evidence type="ECO:0000256" key="7">
    <source>
        <dbReference type="HAMAP-Rule" id="MF_00966"/>
    </source>
</evidence>
<evidence type="ECO:0000313" key="11">
    <source>
        <dbReference type="Proteomes" id="UP000032360"/>
    </source>
</evidence>
<dbReference type="PANTHER" id="PTHR23429:SF0">
    <property type="entry name" value="GLUCOSE-6-PHOSPHATE 1-DEHYDROGENASE"/>
    <property type="match status" value="1"/>
</dbReference>
<keyword evidence="4 7" id="KW-0521">NADP</keyword>
<dbReference type="EC" id="1.1.1.49" evidence="7"/>
<dbReference type="InterPro" id="IPR022674">
    <property type="entry name" value="G6P_DH_NAD-bd"/>
</dbReference>
<feature type="binding site" evidence="7">
    <location>
        <position position="186"/>
    </location>
    <ligand>
        <name>substrate</name>
    </ligand>
</feature>
<name>A0A0D8HEY2_9ACTN</name>
<evidence type="ECO:0000256" key="1">
    <source>
        <dbReference type="ARBA" id="ARBA00004937"/>
    </source>
</evidence>
<feature type="domain" description="Glucose-6-phosphate dehydrogenase C-terminal" evidence="9">
    <location>
        <begin position="193"/>
        <end position="467"/>
    </location>
</feature>
<dbReference type="PIRSF" id="PIRSF000110">
    <property type="entry name" value="G6PD"/>
    <property type="match status" value="1"/>
</dbReference>
<comment type="pathway">
    <text evidence="1 7">Carbohydrate degradation; pentose phosphate pathway; D-ribulose 5-phosphate from D-glucose 6-phosphate (oxidative stage): step 1/3.</text>
</comment>
<dbReference type="PROSITE" id="PS00069">
    <property type="entry name" value="G6P_DEHYDROGENASE"/>
    <property type="match status" value="1"/>
</dbReference>
<evidence type="ECO:0000259" key="9">
    <source>
        <dbReference type="Pfam" id="PF02781"/>
    </source>
</evidence>
<dbReference type="InterPro" id="IPR022675">
    <property type="entry name" value="G6P_DH_C"/>
</dbReference>
<evidence type="ECO:0000256" key="5">
    <source>
        <dbReference type="ARBA" id="ARBA00023002"/>
    </source>
</evidence>
<feature type="binding site" evidence="7">
    <location>
        <position position="330"/>
    </location>
    <ligand>
        <name>substrate</name>
    </ligand>
</feature>
<dbReference type="InterPro" id="IPR001282">
    <property type="entry name" value="G6P_DH"/>
</dbReference>
<dbReference type="GO" id="GO:0004345">
    <property type="term" value="F:glucose-6-phosphate dehydrogenase activity"/>
    <property type="evidence" value="ECO:0007669"/>
    <property type="project" value="UniProtKB-UniRule"/>
</dbReference>
<dbReference type="STRING" id="1280514.AXFE_27870"/>
<dbReference type="AlphaFoldDB" id="A0A0D8HEY2"/>
<dbReference type="PRINTS" id="PR00079">
    <property type="entry name" value="G6PDHDRGNASE"/>
</dbReference>
<dbReference type="GO" id="GO:0005829">
    <property type="term" value="C:cytosol"/>
    <property type="evidence" value="ECO:0007669"/>
    <property type="project" value="TreeGrafter"/>
</dbReference>
<dbReference type="EMBL" id="JXYS01000087">
    <property type="protein sequence ID" value="KJF16342.1"/>
    <property type="molecule type" value="Genomic_DNA"/>
</dbReference>
<dbReference type="Pfam" id="PF00479">
    <property type="entry name" value="G6PD_N"/>
    <property type="match status" value="1"/>
</dbReference>
<gene>
    <name evidence="10" type="primary">zwf2</name>
    <name evidence="7" type="synonym">zwf</name>
    <name evidence="10" type="ORF">AXFE_27870</name>
</gene>
<dbReference type="Gene3D" id="3.40.50.720">
    <property type="entry name" value="NAD(P)-binding Rossmann-like Domain"/>
    <property type="match status" value="1"/>
</dbReference>
<dbReference type="SUPFAM" id="SSF51735">
    <property type="entry name" value="NAD(P)-binding Rossmann-fold domains"/>
    <property type="match status" value="1"/>
</dbReference>
<evidence type="ECO:0000256" key="3">
    <source>
        <dbReference type="ARBA" id="ARBA00022526"/>
    </source>
</evidence>
<keyword evidence="11" id="KW-1185">Reference proteome</keyword>